<organism evidence="1">
    <name type="scientific">Sesamum radiatum</name>
    <name type="common">Black benniseed</name>
    <dbReference type="NCBI Taxonomy" id="300843"/>
    <lineage>
        <taxon>Eukaryota</taxon>
        <taxon>Viridiplantae</taxon>
        <taxon>Streptophyta</taxon>
        <taxon>Embryophyta</taxon>
        <taxon>Tracheophyta</taxon>
        <taxon>Spermatophyta</taxon>
        <taxon>Magnoliopsida</taxon>
        <taxon>eudicotyledons</taxon>
        <taxon>Gunneridae</taxon>
        <taxon>Pentapetalae</taxon>
        <taxon>asterids</taxon>
        <taxon>lamiids</taxon>
        <taxon>Lamiales</taxon>
        <taxon>Pedaliaceae</taxon>
        <taxon>Sesamum</taxon>
    </lineage>
</organism>
<name>A0AAW2S5Q5_SESRA</name>
<dbReference type="GO" id="GO:0008270">
    <property type="term" value="F:zinc ion binding"/>
    <property type="evidence" value="ECO:0007669"/>
    <property type="project" value="InterPro"/>
</dbReference>
<dbReference type="Gene3D" id="4.10.60.10">
    <property type="entry name" value="Zinc finger, CCHC-type"/>
    <property type="match status" value="1"/>
</dbReference>
<protein>
    <submittedName>
        <fullName evidence="1">Uncharacterized protein</fullName>
    </submittedName>
</protein>
<dbReference type="InterPro" id="IPR036875">
    <property type="entry name" value="Znf_CCHC_sf"/>
</dbReference>
<dbReference type="AlphaFoldDB" id="A0AAW2S5Q5"/>
<sequence length="97" mass="11094">MGTKQQSRANDICAHCREKGHWKRDYPKLPPKQDMFLIEVSMVTNFASWKLEDTSCSAHIRNDLQVLQRSRKLSKNEVVLRLGDVKVVVAEVVGTIN</sequence>
<dbReference type="SUPFAM" id="SSF57756">
    <property type="entry name" value="Retrovirus zinc finger-like domains"/>
    <property type="match status" value="1"/>
</dbReference>
<dbReference type="EMBL" id="JACGWJ010000011">
    <property type="protein sequence ID" value="KAL0387782.1"/>
    <property type="molecule type" value="Genomic_DNA"/>
</dbReference>
<reference evidence="1" key="1">
    <citation type="submission" date="2020-06" db="EMBL/GenBank/DDBJ databases">
        <authorList>
            <person name="Li T."/>
            <person name="Hu X."/>
            <person name="Zhang T."/>
            <person name="Song X."/>
            <person name="Zhang H."/>
            <person name="Dai N."/>
            <person name="Sheng W."/>
            <person name="Hou X."/>
            <person name="Wei L."/>
        </authorList>
    </citation>
    <scope>NUCLEOTIDE SEQUENCE</scope>
    <source>
        <strain evidence="1">G02</strain>
        <tissue evidence="1">Leaf</tissue>
    </source>
</reference>
<dbReference type="GO" id="GO:0003676">
    <property type="term" value="F:nucleic acid binding"/>
    <property type="evidence" value="ECO:0007669"/>
    <property type="project" value="InterPro"/>
</dbReference>
<accession>A0AAW2S5Q5</accession>
<reference evidence="1" key="2">
    <citation type="journal article" date="2024" name="Plant">
        <title>Genomic evolution and insights into agronomic trait innovations of Sesamum species.</title>
        <authorList>
            <person name="Miao H."/>
            <person name="Wang L."/>
            <person name="Qu L."/>
            <person name="Liu H."/>
            <person name="Sun Y."/>
            <person name="Le M."/>
            <person name="Wang Q."/>
            <person name="Wei S."/>
            <person name="Zheng Y."/>
            <person name="Lin W."/>
            <person name="Duan Y."/>
            <person name="Cao H."/>
            <person name="Xiong S."/>
            <person name="Wang X."/>
            <person name="Wei L."/>
            <person name="Li C."/>
            <person name="Ma Q."/>
            <person name="Ju M."/>
            <person name="Zhao R."/>
            <person name="Li G."/>
            <person name="Mu C."/>
            <person name="Tian Q."/>
            <person name="Mei H."/>
            <person name="Zhang T."/>
            <person name="Gao T."/>
            <person name="Zhang H."/>
        </authorList>
    </citation>
    <scope>NUCLEOTIDE SEQUENCE</scope>
    <source>
        <strain evidence="1">G02</strain>
    </source>
</reference>
<proteinExistence type="predicted"/>
<gene>
    <name evidence="1" type="ORF">Sradi_2660000</name>
</gene>
<comment type="caution">
    <text evidence="1">The sequence shown here is derived from an EMBL/GenBank/DDBJ whole genome shotgun (WGS) entry which is preliminary data.</text>
</comment>
<evidence type="ECO:0000313" key="1">
    <source>
        <dbReference type="EMBL" id="KAL0387782.1"/>
    </source>
</evidence>